<proteinExistence type="predicted"/>
<keyword evidence="1" id="KW-0175">Coiled coil</keyword>
<evidence type="ECO:0000256" key="1">
    <source>
        <dbReference type="SAM" id="Coils"/>
    </source>
</evidence>
<feature type="compositionally biased region" description="Basic and acidic residues" evidence="2">
    <location>
        <begin position="129"/>
        <end position="164"/>
    </location>
</feature>
<feature type="coiled-coil region" evidence="1">
    <location>
        <begin position="219"/>
        <end position="291"/>
    </location>
</feature>
<evidence type="ECO:0000256" key="2">
    <source>
        <dbReference type="SAM" id="MobiDB-lite"/>
    </source>
</evidence>
<sequence>MGFIRMDGHWIKGRGVVVMEEEKEERTEGEDPSSPLEPRSSPDIHFVSEPEADPSVSAPLSISHAVPSSSKLEEDEMGLLAEWIGHQLFAYVEALSRMRRDLLQAEEHCQDEVARLQAKTAEVATLREALERERQDREEERQAREEERRSLEESTRKAEAEVTHLAEQTSSTIQRLRKEVLHLMKKLKKSEDELRKSKKCYSEAAAEVAHFRSLQVKAIMDYSRRKANFTKELEESQDEQKWSQKVSDLQKQLQDAEMSHDVQRASWRRQVEEHKGRFRQAADEVVRLQRQLVTRAQLANAQDTKELLALRGTVEGIFVSLGEKTAELQQVKIQLALERKAIADAEAESEVLRKRCREAEAESRHLQLESESSQDLENDDEMAMIT</sequence>
<reference evidence="4" key="1">
    <citation type="submission" date="2025-08" db="UniProtKB">
        <authorList>
            <consortium name="RefSeq"/>
        </authorList>
    </citation>
    <scope>IDENTIFICATION</scope>
</reference>
<accession>A0A6I9RIR9</accession>
<dbReference type="RefSeq" id="XP_010923882.1">
    <property type="nucleotide sequence ID" value="XM_010925580.1"/>
</dbReference>
<keyword evidence="3" id="KW-1185">Reference proteome</keyword>
<feature type="region of interest" description="Disordered" evidence="2">
    <location>
        <begin position="129"/>
        <end position="169"/>
    </location>
</feature>
<dbReference type="Proteomes" id="UP000504607">
    <property type="component" value="Chromosome 6"/>
</dbReference>
<evidence type="ECO:0000313" key="3">
    <source>
        <dbReference type="Proteomes" id="UP000504607"/>
    </source>
</evidence>
<name>A0A6I9RIR9_ELAGV</name>
<feature type="region of interest" description="Disordered" evidence="2">
    <location>
        <begin position="16"/>
        <end position="61"/>
    </location>
</feature>
<protein>
    <submittedName>
        <fullName evidence="4">Trichoplein keratin filament-binding protein-like</fullName>
    </submittedName>
</protein>
<organism evidence="3 4">
    <name type="scientific">Elaeis guineensis var. tenera</name>
    <name type="common">Oil palm</name>
    <dbReference type="NCBI Taxonomy" id="51953"/>
    <lineage>
        <taxon>Eukaryota</taxon>
        <taxon>Viridiplantae</taxon>
        <taxon>Streptophyta</taxon>
        <taxon>Embryophyta</taxon>
        <taxon>Tracheophyta</taxon>
        <taxon>Spermatophyta</taxon>
        <taxon>Magnoliopsida</taxon>
        <taxon>Liliopsida</taxon>
        <taxon>Arecaceae</taxon>
        <taxon>Arecoideae</taxon>
        <taxon>Cocoseae</taxon>
        <taxon>Elaeidinae</taxon>
        <taxon>Elaeis</taxon>
    </lineage>
</organism>
<dbReference type="InParanoid" id="A0A6I9RIR9"/>
<feature type="compositionally biased region" description="Acidic residues" evidence="2">
    <location>
        <begin position="372"/>
        <end position="386"/>
    </location>
</feature>
<feature type="compositionally biased region" description="Acidic residues" evidence="2">
    <location>
        <begin position="19"/>
        <end position="31"/>
    </location>
</feature>
<feature type="region of interest" description="Disordered" evidence="2">
    <location>
        <begin position="361"/>
        <end position="386"/>
    </location>
</feature>
<evidence type="ECO:0000313" key="4">
    <source>
        <dbReference type="RefSeq" id="XP_010923882.1"/>
    </source>
</evidence>
<gene>
    <name evidence="4" type="primary">LOC105046843</name>
</gene>
<dbReference type="AlphaFoldDB" id="A0A6I9RIR9"/>